<dbReference type="FunFam" id="4.10.830.10:FF:000002">
    <property type="entry name" value="40S ribosomal protein S29"/>
    <property type="match status" value="1"/>
</dbReference>
<keyword evidence="5 7" id="KW-0689">Ribosomal protein</keyword>
<dbReference type="InterPro" id="IPR001209">
    <property type="entry name" value="Ribosomal_uS14"/>
</dbReference>
<keyword evidence="3 7" id="KW-0862">Zinc</keyword>
<comment type="function">
    <text evidence="7">Binds 16S rRNA, required for the assembly of 30S particles.</text>
</comment>
<keyword evidence="1 7" id="KW-0479">Metal-binding</keyword>
<keyword evidence="10" id="KW-1185">Reference proteome</keyword>
<name>A0A1G7I4M2_9EURY</name>
<reference evidence="10" key="1">
    <citation type="submission" date="2016-10" db="EMBL/GenBank/DDBJ databases">
        <authorList>
            <person name="Varghese N."/>
            <person name="Submissions S."/>
        </authorList>
    </citation>
    <scope>NUCLEOTIDE SEQUENCE [LARGE SCALE GENOMIC DNA]</scope>
    <source>
        <strain evidence="10">IBRC-M 10760</strain>
    </source>
</reference>
<organism evidence="9 10">
    <name type="scientific">Halorientalis regularis</name>
    <dbReference type="NCBI Taxonomy" id="660518"/>
    <lineage>
        <taxon>Archaea</taxon>
        <taxon>Methanobacteriati</taxon>
        <taxon>Methanobacteriota</taxon>
        <taxon>Stenosarchaea group</taxon>
        <taxon>Halobacteria</taxon>
        <taxon>Halobacteriales</taxon>
        <taxon>Haloarculaceae</taxon>
        <taxon>Halorientalis</taxon>
    </lineage>
</organism>
<keyword evidence="6 7" id="KW-0687">Ribonucleoprotein</keyword>
<dbReference type="EMBL" id="FNBK01000003">
    <property type="protein sequence ID" value="SDF07655.1"/>
    <property type="molecule type" value="Genomic_DNA"/>
</dbReference>
<evidence type="ECO:0000256" key="2">
    <source>
        <dbReference type="ARBA" id="ARBA00022730"/>
    </source>
</evidence>
<feature type="binding site" evidence="7">
    <location>
        <position position="36"/>
    </location>
    <ligand>
        <name>Zn(2+)</name>
        <dbReference type="ChEBI" id="CHEBI:29105"/>
    </ligand>
</feature>
<evidence type="ECO:0000256" key="5">
    <source>
        <dbReference type="ARBA" id="ARBA00022980"/>
    </source>
</evidence>
<evidence type="ECO:0000256" key="4">
    <source>
        <dbReference type="ARBA" id="ARBA00022884"/>
    </source>
</evidence>
<comment type="similarity">
    <text evidence="7">Belongs to the universal ribosomal protein uS14 family. Zinc-binding uS14 subfamily.</text>
</comment>
<dbReference type="STRING" id="660518.SAMN05216218_103279"/>
<feature type="binding site" evidence="7">
    <location>
        <position position="57"/>
    </location>
    <ligand>
        <name>Zn(2+)</name>
        <dbReference type="ChEBI" id="CHEBI:29105"/>
    </ligand>
</feature>
<dbReference type="InterPro" id="IPR039744">
    <property type="entry name" value="RIbosomal_uS14_euk_arc"/>
</dbReference>
<gene>
    <name evidence="7" type="primary">rps14</name>
    <name evidence="9" type="ORF">SAMN05216218_103279</name>
</gene>
<dbReference type="InterPro" id="IPR023676">
    <property type="entry name" value="Ribosomal_uS14_arc"/>
</dbReference>
<evidence type="ECO:0000313" key="10">
    <source>
        <dbReference type="Proteomes" id="UP000199076"/>
    </source>
</evidence>
<dbReference type="InterPro" id="IPR043140">
    <property type="entry name" value="Ribosomal_uS14_sf"/>
</dbReference>
<proteinExistence type="inferred from homology"/>
<comment type="cofactor">
    <cofactor evidence="7">
        <name>Zn(2+)</name>
        <dbReference type="ChEBI" id="CHEBI:29105"/>
    </cofactor>
    <text evidence="7">Binds 1 zinc ion per subunit.</text>
</comment>
<comment type="subunit">
    <text evidence="7">Part of the 30S ribosomal subunit.</text>
</comment>
<evidence type="ECO:0000256" key="7">
    <source>
        <dbReference type="HAMAP-Rule" id="MF_01364"/>
    </source>
</evidence>
<feature type="compositionally biased region" description="Basic and acidic residues" evidence="8">
    <location>
        <begin position="18"/>
        <end position="32"/>
    </location>
</feature>
<dbReference type="RefSeq" id="WP_092656832.1">
    <property type="nucleotide sequence ID" value="NZ_FNBK01000003.1"/>
</dbReference>
<evidence type="ECO:0000256" key="6">
    <source>
        <dbReference type="ARBA" id="ARBA00023274"/>
    </source>
</evidence>
<dbReference type="GO" id="GO:0022627">
    <property type="term" value="C:cytosolic small ribosomal subunit"/>
    <property type="evidence" value="ECO:0007669"/>
    <property type="project" value="TreeGrafter"/>
</dbReference>
<dbReference type="GO" id="GO:0002181">
    <property type="term" value="P:cytoplasmic translation"/>
    <property type="evidence" value="ECO:0007669"/>
    <property type="project" value="TreeGrafter"/>
</dbReference>
<feature type="compositionally biased region" description="Acidic residues" evidence="8">
    <location>
        <begin position="1"/>
        <end position="17"/>
    </location>
</feature>
<evidence type="ECO:0000256" key="3">
    <source>
        <dbReference type="ARBA" id="ARBA00022833"/>
    </source>
</evidence>
<dbReference type="Pfam" id="PF00253">
    <property type="entry name" value="Ribosomal_S14"/>
    <property type="match status" value="1"/>
</dbReference>
<evidence type="ECO:0000313" key="9">
    <source>
        <dbReference type="EMBL" id="SDF07655.1"/>
    </source>
</evidence>
<keyword evidence="4 7" id="KW-0694">RNA-binding</keyword>
<dbReference type="Proteomes" id="UP000199076">
    <property type="component" value="Unassembled WGS sequence"/>
</dbReference>
<evidence type="ECO:0000256" key="1">
    <source>
        <dbReference type="ARBA" id="ARBA00022723"/>
    </source>
</evidence>
<protein>
    <recommendedName>
        <fullName evidence="7">Small ribosomal subunit protein uS14</fullName>
    </recommendedName>
</protein>
<dbReference type="PROSITE" id="PS00527">
    <property type="entry name" value="RIBOSOMAL_S14"/>
    <property type="match status" value="1"/>
</dbReference>
<dbReference type="GO" id="GO:0019843">
    <property type="term" value="F:rRNA binding"/>
    <property type="evidence" value="ECO:0007669"/>
    <property type="project" value="UniProtKB-UniRule"/>
</dbReference>
<dbReference type="HAMAP" id="MF_01364_A">
    <property type="entry name" value="Ribosomal_uS14_2_A"/>
    <property type="match status" value="1"/>
</dbReference>
<keyword evidence="2 7" id="KW-0699">rRNA-binding</keyword>
<feature type="binding site" evidence="7">
    <location>
        <position position="39"/>
    </location>
    <ligand>
        <name>Zn(2+)</name>
        <dbReference type="ChEBI" id="CHEBI:29105"/>
    </ligand>
</feature>
<feature type="binding site" evidence="7">
    <location>
        <position position="54"/>
    </location>
    <ligand>
        <name>Zn(2+)</name>
        <dbReference type="ChEBI" id="CHEBI:29105"/>
    </ligand>
</feature>
<dbReference type="GO" id="GO:0003735">
    <property type="term" value="F:structural constituent of ribosome"/>
    <property type="evidence" value="ECO:0007669"/>
    <property type="project" value="InterPro"/>
</dbReference>
<dbReference type="AlphaFoldDB" id="A0A1G7I4M2"/>
<sequence length="71" mass="8173">MSESETEADAEGEETEEVRDPTGEQTAKRTEQLRSCQRCGREQGLVGKYDIYLCRQCFREIARGMGFKKYS</sequence>
<dbReference type="NCBIfam" id="NF004424">
    <property type="entry name" value="PRK05766.1"/>
    <property type="match status" value="1"/>
</dbReference>
<accession>A0A1G7I4M2</accession>
<dbReference type="OrthoDB" id="5615at2157"/>
<feature type="region of interest" description="Disordered" evidence="8">
    <location>
        <begin position="1"/>
        <end position="33"/>
    </location>
</feature>
<dbReference type="Gene3D" id="4.10.830.10">
    <property type="entry name" value="30s Ribosomal Protein S14, Chain N"/>
    <property type="match status" value="1"/>
</dbReference>
<dbReference type="GO" id="GO:0008270">
    <property type="term" value="F:zinc ion binding"/>
    <property type="evidence" value="ECO:0007669"/>
    <property type="project" value="UniProtKB-UniRule"/>
</dbReference>
<dbReference type="PANTHER" id="PTHR12010">
    <property type="entry name" value="40S RIBOSOMAL PROTEIN S29"/>
    <property type="match status" value="1"/>
</dbReference>
<dbReference type="InterPro" id="IPR018271">
    <property type="entry name" value="Ribosomal_uS14_CS"/>
</dbReference>
<evidence type="ECO:0000256" key="8">
    <source>
        <dbReference type="SAM" id="MobiDB-lite"/>
    </source>
</evidence>
<dbReference type="PANTHER" id="PTHR12010:SF2">
    <property type="entry name" value="40S RIBOSOMAL PROTEIN S29"/>
    <property type="match status" value="1"/>
</dbReference>